<dbReference type="InterPro" id="IPR001258">
    <property type="entry name" value="NHL_repeat"/>
</dbReference>
<dbReference type="PANTHER" id="PTHR10680:SF38">
    <property type="entry name" value="BLL1368 PROTEIN"/>
    <property type="match status" value="1"/>
</dbReference>
<proteinExistence type="predicted"/>
<dbReference type="SUPFAM" id="SSF63829">
    <property type="entry name" value="Calcium-dependent phosphotriesterase"/>
    <property type="match status" value="1"/>
</dbReference>
<comment type="caution">
    <text evidence="5">The sequence shown here is derived from an EMBL/GenBank/DDBJ whole genome shotgun (WGS) entry which is preliminary data.</text>
</comment>
<dbReference type="GO" id="GO:0003677">
    <property type="term" value="F:DNA binding"/>
    <property type="evidence" value="ECO:0007669"/>
    <property type="project" value="UniProtKB-KW"/>
</dbReference>
<dbReference type="AlphaFoldDB" id="A0A7W7ZL85"/>
<dbReference type="PANTHER" id="PTHR10680">
    <property type="entry name" value="PEPTIDYL-GLYCINE ALPHA-AMIDATING MONOOXYGENASE"/>
    <property type="match status" value="1"/>
</dbReference>
<keyword evidence="3" id="KW-0325">Glycoprotein</keyword>
<organism evidence="5 6">
    <name type="scientific">Granulicella aggregans</name>
    <dbReference type="NCBI Taxonomy" id="474949"/>
    <lineage>
        <taxon>Bacteria</taxon>
        <taxon>Pseudomonadati</taxon>
        <taxon>Acidobacteriota</taxon>
        <taxon>Terriglobia</taxon>
        <taxon>Terriglobales</taxon>
        <taxon>Acidobacteriaceae</taxon>
        <taxon>Granulicella</taxon>
    </lineage>
</organism>
<dbReference type="PROSITE" id="PS51125">
    <property type="entry name" value="NHL"/>
    <property type="match status" value="1"/>
</dbReference>
<evidence type="ECO:0000313" key="6">
    <source>
        <dbReference type="Proteomes" id="UP000540989"/>
    </source>
</evidence>
<reference evidence="5 6" key="1">
    <citation type="submission" date="2020-08" db="EMBL/GenBank/DDBJ databases">
        <title>Genomic Encyclopedia of Type Strains, Phase IV (KMG-V): Genome sequencing to study the core and pangenomes of soil and plant-associated prokaryotes.</title>
        <authorList>
            <person name="Whitman W."/>
        </authorList>
    </citation>
    <scope>NUCLEOTIDE SEQUENCE [LARGE SCALE GENOMIC DNA]</scope>
    <source>
        <strain evidence="5 6">M8UP14</strain>
    </source>
</reference>
<keyword evidence="1" id="KW-0732">Signal</keyword>
<feature type="repeat" description="NHL" evidence="4">
    <location>
        <begin position="130"/>
        <end position="169"/>
    </location>
</feature>
<name>A0A7W7ZL85_9BACT</name>
<accession>A0A7W7ZL85</accession>
<keyword evidence="6" id="KW-1185">Reference proteome</keyword>
<evidence type="ECO:0000256" key="4">
    <source>
        <dbReference type="PROSITE-ProRule" id="PRU00504"/>
    </source>
</evidence>
<dbReference type="InterPro" id="IPR011042">
    <property type="entry name" value="6-blade_b-propeller_TolB-like"/>
</dbReference>
<protein>
    <submittedName>
        <fullName evidence="5">DNA-binding beta-propeller fold protein YncE</fullName>
    </submittedName>
</protein>
<evidence type="ECO:0000256" key="1">
    <source>
        <dbReference type="ARBA" id="ARBA00022729"/>
    </source>
</evidence>
<evidence type="ECO:0000313" key="5">
    <source>
        <dbReference type="EMBL" id="MBB5061604.1"/>
    </source>
</evidence>
<dbReference type="RefSeq" id="WP_184224560.1">
    <property type="nucleotide sequence ID" value="NZ_JACHIP010000057.1"/>
</dbReference>
<dbReference type="Pfam" id="PF17170">
    <property type="entry name" value="DUF5128"/>
    <property type="match status" value="1"/>
</dbReference>
<dbReference type="EMBL" id="JACHIP010000057">
    <property type="protein sequence ID" value="MBB5061604.1"/>
    <property type="molecule type" value="Genomic_DNA"/>
</dbReference>
<gene>
    <name evidence="5" type="ORF">HDF16_006340</name>
</gene>
<evidence type="ECO:0000256" key="3">
    <source>
        <dbReference type="ARBA" id="ARBA00023180"/>
    </source>
</evidence>
<evidence type="ECO:0000256" key="2">
    <source>
        <dbReference type="ARBA" id="ARBA00022737"/>
    </source>
</evidence>
<keyword evidence="5" id="KW-0238">DNA-binding</keyword>
<dbReference type="Proteomes" id="UP000540989">
    <property type="component" value="Unassembled WGS sequence"/>
</dbReference>
<sequence>MSGVAVDANGSVYVIQRGRKADPILVFDKHGYLLRSWGKGDFILPHSLRLDPSGNVWAVDAGASKLIKYSSSGKKLLTIAVEPVPDNGSPFRGVTDLAFTSNGHMFITDGYGNARILEYTADGNRVRQWGHPGTGPAEFHLPHAIQISQHGTIYVADRENGRIEKFDLNGRFLGEIDQLGRCYALRLDRGALWVSMSSMGEDAGAPGWLVKLDPESGQILGHQTLPEQRVGHALDFLPSGEPIVTAGNSVILFQRR</sequence>
<dbReference type="Gene3D" id="2.120.10.30">
    <property type="entry name" value="TolB, C-terminal domain"/>
    <property type="match status" value="1"/>
</dbReference>
<keyword evidence="2" id="KW-0677">Repeat</keyword>